<evidence type="ECO:0000259" key="14">
    <source>
        <dbReference type="SMART" id="SM01060"/>
    </source>
</evidence>
<keyword evidence="16" id="KW-1185">Reference proteome</keyword>
<dbReference type="SMART" id="SM01060">
    <property type="entry name" value="Catalase"/>
    <property type="match status" value="1"/>
</dbReference>
<evidence type="ECO:0000256" key="11">
    <source>
        <dbReference type="PIRSR" id="PIRSR038928-2"/>
    </source>
</evidence>
<keyword evidence="3 11" id="KW-0349">Heme</keyword>
<comment type="similarity">
    <text evidence="1 12">Belongs to the catalase family.</text>
</comment>
<dbReference type="PRINTS" id="PR00067">
    <property type="entry name" value="CATALASE"/>
</dbReference>
<accession>A0A8H7UTL6</accession>
<evidence type="ECO:0000313" key="15">
    <source>
        <dbReference type="EMBL" id="KAG2195140.1"/>
    </source>
</evidence>
<sequence>MSNKVLTTSNGNPVDNDQTSLTAGVWGPVLMQDFHLIDKLAHFDRERIPERVVHAKGAGAHGEFVVTHDISHLTKAKFLNKVGKKTPMFARFSTVGGERGSADTARDPRGFALKFYTEEGNLDVVGNNTPVFFIRDPSKFPDFIHTQKRNPRTNLHDKNAVWDFFSLVPESLHQVTILYSNHGTPDGHRHMHGFGSHTFKLVDDKGKWKYFKWHFKTQQGSKNLKPAKAAELEGTNPDYSTNDLFQSIENGDYPTWDVCIQVMDAEDAKKYRWNVLDVTKVWPHKDYPLQPVGKFTLNRNPENYFAEVEQAAFSPSHMVPGIDTSADRMLQGRLFSYPDTHRHRLGVNYKQIPINQPQCPVNNYQRDGFMTVNGGSGRAPNYGPNSQNGPEQNNLIGSTFAPEEVEGLIGRFSFELTDDDFVQPGNLYRLMTEEDKNDLCENIAGDMETVDDEIIQRQLAHFERADPDYRRRVEAALKKVKG</sequence>
<dbReference type="GO" id="GO:0020037">
    <property type="term" value="F:heme binding"/>
    <property type="evidence" value="ECO:0007669"/>
    <property type="project" value="InterPro"/>
</dbReference>
<feature type="domain" description="Catalase core" evidence="14">
    <location>
        <begin position="7"/>
        <end position="391"/>
    </location>
</feature>
<dbReference type="EMBL" id="JAEPRD010000178">
    <property type="protein sequence ID" value="KAG2195140.1"/>
    <property type="molecule type" value="Genomic_DNA"/>
</dbReference>
<evidence type="ECO:0000256" key="9">
    <source>
        <dbReference type="ARBA" id="ARBA00049254"/>
    </source>
</evidence>
<evidence type="ECO:0000256" key="1">
    <source>
        <dbReference type="ARBA" id="ARBA00005329"/>
    </source>
</evidence>
<dbReference type="FunFam" id="2.40.180.10:FF:000001">
    <property type="entry name" value="Catalase"/>
    <property type="match status" value="1"/>
</dbReference>
<dbReference type="AlphaFoldDB" id="A0A8H7UTL6"/>
<feature type="active site" evidence="10">
    <location>
        <position position="127"/>
    </location>
</feature>
<evidence type="ECO:0000256" key="6">
    <source>
        <dbReference type="ARBA" id="ARBA00023004"/>
    </source>
</evidence>
<evidence type="ECO:0000256" key="2">
    <source>
        <dbReference type="ARBA" id="ARBA00022559"/>
    </source>
</evidence>
<feature type="active site" evidence="10">
    <location>
        <position position="54"/>
    </location>
</feature>
<evidence type="ECO:0000256" key="8">
    <source>
        <dbReference type="ARBA" id="ARBA00044729"/>
    </source>
</evidence>
<proteinExistence type="inferred from homology"/>
<dbReference type="PIRSF" id="PIRSF038928">
    <property type="entry name" value="Catalase_clade1-3"/>
    <property type="match status" value="1"/>
</dbReference>
<dbReference type="InterPro" id="IPR024708">
    <property type="entry name" value="Catalase_AS"/>
</dbReference>
<keyword evidence="2 12" id="KW-0575">Peroxidase</keyword>
<keyword evidence="4 11" id="KW-0479">Metal-binding</keyword>
<dbReference type="InterPro" id="IPR011614">
    <property type="entry name" value="Catalase_core"/>
</dbReference>
<dbReference type="PROSITE" id="PS00437">
    <property type="entry name" value="CATALASE_1"/>
    <property type="match status" value="1"/>
</dbReference>
<comment type="caution">
    <text evidence="15">The sequence shown here is derived from an EMBL/GenBank/DDBJ whole genome shotgun (WGS) entry which is preliminary data.</text>
</comment>
<protein>
    <recommendedName>
        <fullName evidence="12">Catalase</fullName>
        <ecNumber evidence="12">1.11.1.6</ecNumber>
    </recommendedName>
</protein>
<keyword evidence="5 12" id="KW-0560">Oxidoreductase</keyword>
<dbReference type="GO" id="GO:0042744">
    <property type="term" value="P:hydrogen peroxide catabolic process"/>
    <property type="evidence" value="ECO:0007669"/>
    <property type="project" value="UniProtKB-KW"/>
</dbReference>
<evidence type="ECO:0000256" key="10">
    <source>
        <dbReference type="PIRSR" id="PIRSR038928-1"/>
    </source>
</evidence>
<dbReference type="GO" id="GO:0042542">
    <property type="term" value="P:response to hydrogen peroxide"/>
    <property type="evidence" value="ECO:0007669"/>
    <property type="project" value="TreeGrafter"/>
</dbReference>
<dbReference type="GO" id="GO:0046872">
    <property type="term" value="F:metal ion binding"/>
    <property type="evidence" value="ECO:0007669"/>
    <property type="project" value="UniProtKB-KW"/>
</dbReference>
<feature type="binding site" description="axial binding residue" evidence="11">
    <location>
        <position position="337"/>
    </location>
    <ligand>
        <name>heme</name>
        <dbReference type="ChEBI" id="CHEBI:30413"/>
    </ligand>
    <ligandPart>
        <name>Fe</name>
        <dbReference type="ChEBI" id="CHEBI:18248"/>
    </ligandPart>
</feature>
<dbReference type="GO" id="GO:0005739">
    <property type="term" value="C:mitochondrion"/>
    <property type="evidence" value="ECO:0007669"/>
    <property type="project" value="TreeGrafter"/>
</dbReference>
<evidence type="ECO:0000256" key="3">
    <source>
        <dbReference type="ARBA" id="ARBA00022617"/>
    </source>
</evidence>
<evidence type="ECO:0000256" key="5">
    <source>
        <dbReference type="ARBA" id="ARBA00023002"/>
    </source>
</evidence>
<dbReference type="InterPro" id="IPR020835">
    <property type="entry name" value="Catalase_sf"/>
</dbReference>
<dbReference type="InterPro" id="IPR010582">
    <property type="entry name" value="Catalase_immune_responsive"/>
</dbReference>
<dbReference type="GO" id="GO:0004096">
    <property type="term" value="F:catalase activity"/>
    <property type="evidence" value="ECO:0007669"/>
    <property type="project" value="UniProtKB-EC"/>
</dbReference>
<dbReference type="PROSITE" id="PS00438">
    <property type="entry name" value="CATALASE_2"/>
    <property type="match status" value="1"/>
</dbReference>
<dbReference type="Proteomes" id="UP000603453">
    <property type="component" value="Unassembled WGS sequence"/>
</dbReference>
<dbReference type="Pfam" id="PF06628">
    <property type="entry name" value="Catalase-rel"/>
    <property type="match status" value="1"/>
</dbReference>
<dbReference type="InterPro" id="IPR002226">
    <property type="entry name" value="Catalase_haem_BS"/>
</dbReference>
<dbReference type="PROSITE" id="PS51402">
    <property type="entry name" value="CATALASE_3"/>
    <property type="match status" value="1"/>
</dbReference>
<comment type="function">
    <text evidence="8 13">Catalyzes the degradation of hydrogen peroxide (H(2)O(2)) generated by peroxisomal oxidases to water and oxygen, thereby protecting cells from the toxic effects of hydrogen peroxide.</text>
</comment>
<dbReference type="EC" id="1.11.1.6" evidence="12"/>
<evidence type="ECO:0000256" key="4">
    <source>
        <dbReference type="ARBA" id="ARBA00022723"/>
    </source>
</evidence>
<keyword evidence="6 11" id="KW-0408">Iron</keyword>
<evidence type="ECO:0000313" key="16">
    <source>
        <dbReference type="Proteomes" id="UP000603453"/>
    </source>
</evidence>
<keyword evidence="7 12" id="KW-0376">Hydrogen peroxide</keyword>
<dbReference type="PANTHER" id="PTHR11465">
    <property type="entry name" value="CATALASE"/>
    <property type="match status" value="1"/>
</dbReference>
<comment type="cofactor">
    <cofactor evidence="11">
        <name>heme</name>
        <dbReference type="ChEBI" id="CHEBI:30413"/>
    </cofactor>
</comment>
<reference evidence="15" key="1">
    <citation type="submission" date="2020-12" db="EMBL/GenBank/DDBJ databases">
        <title>Metabolic potential, ecology and presence of endohyphal bacteria is reflected in genomic diversity of Mucoromycotina.</title>
        <authorList>
            <person name="Muszewska A."/>
            <person name="Okrasinska A."/>
            <person name="Steczkiewicz K."/>
            <person name="Drgas O."/>
            <person name="Orlowska M."/>
            <person name="Perlinska-Lenart U."/>
            <person name="Aleksandrzak-Piekarczyk T."/>
            <person name="Szatraj K."/>
            <person name="Zielenkiewicz U."/>
            <person name="Pilsyk S."/>
            <person name="Malc E."/>
            <person name="Mieczkowski P."/>
            <person name="Kruszewska J.S."/>
            <person name="Biernat P."/>
            <person name="Pawlowska J."/>
        </authorList>
    </citation>
    <scope>NUCLEOTIDE SEQUENCE</scope>
    <source>
        <strain evidence="15">WA0000017839</strain>
    </source>
</reference>
<dbReference type="Gene3D" id="2.40.180.10">
    <property type="entry name" value="Catalase core domain"/>
    <property type="match status" value="1"/>
</dbReference>
<gene>
    <name evidence="15" type="ORF">INT47_006589</name>
</gene>
<comment type="catalytic activity">
    <reaction evidence="9 12">
        <text>2 H2O2 = O2 + 2 H2O</text>
        <dbReference type="Rhea" id="RHEA:20309"/>
        <dbReference type="ChEBI" id="CHEBI:15377"/>
        <dbReference type="ChEBI" id="CHEBI:15379"/>
        <dbReference type="ChEBI" id="CHEBI:16240"/>
        <dbReference type="EC" id="1.11.1.6"/>
    </reaction>
</comment>
<organism evidence="15 16">
    <name type="scientific">Mucor saturninus</name>
    <dbReference type="NCBI Taxonomy" id="64648"/>
    <lineage>
        <taxon>Eukaryota</taxon>
        <taxon>Fungi</taxon>
        <taxon>Fungi incertae sedis</taxon>
        <taxon>Mucoromycota</taxon>
        <taxon>Mucoromycotina</taxon>
        <taxon>Mucoromycetes</taxon>
        <taxon>Mucorales</taxon>
        <taxon>Mucorineae</taxon>
        <taxon>Mucoraceae</taxon>
        <taxon>Mucor</taxon>
    </lineage>
</organism>
<dbReference type="PANTHER" id="PTHR11465:SF9">
    <property type="entry name" value="CATALASE"/>
    <property type="match status" value="1"/>
</dbReference>
<evidence type="ECO:0000256" key="7">
    <source>
        <dbReference type="ARBA" id="ARBA00023324"/>
    </source>
</evidence>
<dbReference type="GO" id="GO:0005777">
    <property type="term" value="C:peroxisome"/>
    <property type="evidence" value="ECO:0007669"/>
    <property type="project" value="TreeGrafter"/>
</dbReference>
<name>A0A8H7UTL6_9FUNG</name>
<evidence type="ECO:0000256" key="13">
    <source>
        <dbReference type="RuleBase" id="RU004142"/>
    </source>
</evidence>
<dbReference type="CDD" id="cd08156">
    <property type="entry name" value="catalase_clade_3"/>
    <property type="match status" value="1"/>
</dbReference>
<dbReference type="InterPro" id="IPR040333">
    <property type="entry name" value="Catalase_3"/>
</dbReference>
<dbReference type="InterPro" id="IPR018028">
    <property type="entry name" value="Catalase"/>
</dbReference>
<evidence type="ECO:0000256" key="12">
    <source>
        <dbReference type="RuleBase" id="RU000498"/>
    </source>
</evidence>
<dbReference type="Pfam" id="PF00199">
    <property type="entry name" value="Catalase"/>
    <property type="match status" value="1"/>
</dbReference>
<dbReference type="SUPFAM" id="SSF56634">
    <property type="entry name" value="Heme-dependent catalase-like"/>
    <property type="match status" value="1"/>
</dbReference>
<dbReference type="InterPro" id="IPR024711">
    <property type="entry name" value="Catalase_clade1/3"/>
</dbReference>
<dbReference type="OrthoDB" id="6880011at2759"/>